<accession>A0A2H0NC25</accession>
<evidence type="ECO:0000313" key="15">
    <source>
        <dbReference type="Proteomes" id="UP000230564"/>
    </source>
</evidence>
<evidence type="ECO:0000313" key="14">
    <source>
        <dbReference type="EMBL" id="PIR06448.1"/>
    </source>
</evidence>
<evidence type="ECO:0000256" key="3">
    <source>
        <dbReference type="ARBA" id="ARBA00006739"/>
    </source>
</evidence>
<dbReference type="InterPro" id="IPR001173">
    <property type="entry name" value="Glyco_trans_2-like"/>
</dbReference>
<dbReference type="SUPFAM" id="SSF53448">
    <property type="entry name" value="Nucleotide-diphospho-sugar transferases"/>
    <property type="match status" value="1"/>
</dbReference>
<dbReference type="EC" id="2.4.1.117" evidence="4"/>
<organism evidence="14 15">
    <name type="scientific">Candidatus Komeilibacteria bacterium CG11_big_fil_rev_8_21_14_0_20_36_20</name>
    <dbReference type="NCBI Taxonomy" id="1974477"/>
    <lineage>
        <taxon>Bacteria</taxon>
        <taxon>Candidatus Komeiliibacteriota</taxon>
    </lineage>
</organism>
<evidence type="ECO:0000256" key="1">
    <source>
        <dbReference type="ARBA" id="ARBA00004389"/>
    </source>
</evidence>
<dbReference type="EMBL" id="PCWQ01000013">
    <property type="protein sequence ID" value="PIR06448.1"/>
    <property type="molecule type" value="Genomic_DNA"/>
</dbReference>
<reference evidence="14 15" key="1">
    <citation type="submission" date="2017-09" db="EMBL/GenBank/DDBJ databases">
        <title>Depth-based differentiation of microbial function through sediment-hosted aquifers and enrichment of novel symbionts in the deep terrestrial subsurface.</title>
        <authorList>
            <person name="Probst A.J."/>
            <person name="Ladd B."/>
            <person name="Jarett J.K."/>
            <person name="Geller-Mcgrath D.E."/>
            <person name="Sieber C.M."/>
            <person name="Emerson J.B."/>
            <person name="Anantharaman K."/>
            <person name="Thomas B.C."/>
            <person name="Malmstrom R."/>
            <person name="Stieglmeier M."/>
            <person name="Klingl A."/>
            <person name="Woyke T."/>
            <person name="Ryan C.M."/>
            <person name="Banfield J.F."/>
        </authorList>
    </citation>
    <scope>NUCLEOTIDE SEQUENCE [LARGE SCALE GENOMIC DNA]</scope>
    <source>
        <strain evidence="14">CG11_big_fil_rev_8_21_14_0_20_36_20</strain>
    </source>
</reference>
<dbReference type="InterPro" id="IPR035518">
    <property type="entry name" value="DPG_synthase"/>
</dbReference>
<evidence type="ECO:0000256" key="7">
    <source>
        <dbReference type="ARBA" id="ARBA00022692"/>
    </source>
</evidence>
<keyword evidence="9" id="KW-0735">Signal-anchor</keyword>
<comment type="caution">
    <text evidence="14">The sequence shown here is derived from an EMBL/GenBank/DDBJ whole genome shotgun (WGS) entry which is preliminary data.</text>
</comment>
<evidence type="ECO:0000256" key="9">
    <source>
        <dbReference type="ARBA" id="ARBA00022968"/>
    </source>
</evidence>
<keyword evidence="5" id="KW-0328">Glycosyltransferase</keyword>
<evidence type="ECO:0000256" key="12">
    <source>
        <dbReference type="ARBA" id="ARBA00045097"/>
    </source>
</evidence>
<protein>
    <recommendedName>
        <fullName evidence="4">dolichyl-phosphate beta-glucosyltransferase</fullName>
        <ecNumber evidence="4">2.4.1.117</ecNumber>
    </recommendedName>
</protein>
<feature type="domain" description="Glycosyltransferase 2-like" evidence="13">
    <location>
        <begin position="6"/>
        <end position="130"/>
    </location>
</feature>
<dbReference type="PANTHER" id="PTHR10859">
    <property type="entry name" value="GLYCOSYL TRANSFERASE"/>
    <property type="match status" value="1"/>
</dbReference>
<evidence type="ECO:0000256" key="6">
    <source>
        <dbReference type="ARBA" id="ARBA00022679"/>
    </source>
</evidence>
<comment type="subcellular location">
    <subcellularLocation>
        <location evidence="1">Endoplasmic reticulum membrane</location>
        <topology evidence="1">Single-pass membrane protein</topology>
    </subcellularLocation>
</comment>
<comment type="similarity">
    <text evidence="3">Belongs to the glycosyltransferase 2 family.</text>
</comment>
<dbReference type="AlphaFoldDB" id="A0A2H0NC25"/>
<dbReference type="GO" id="GO:0006487">
    <property type="term" value="P:protein N-linked glycosylation"/>
    <property type="evidence" value="ECO:0007669"/>
    <property type="project" value="TreeGrafter"/>
</dbReference>
<keyword evidence="10" id="KW-1133">Transmembrane helix</keyword>
<evidence type="ECO:0000256" key="8">
    <source>
        <dbReference type="ARBA" id="ARBA00022824"/>
    </source>
</evidence>
<comment type="pathway">
    <text evidence="2">Protein modification; protein glycosylation.</text>
</comment>
<keyword evidence="7" id="KW-0812">Transmembrane</keyword>
<comment type="catalytic activity">
    <reaction evidence="12">
        <text>a di-trans,poly-cis-dolichyl phosphate + UDP-alpha-D-glucose = a di-trans,poly-cis-dolichyl beta-D-glucosyl phosphate + UDP</text>
        <dbReference type="Rhea" id="RHEA:15401"/>
        <dbReference type="Rhea" id="RHEA-COMP:19498"/>
        <dbReference type="Rhea" id="RHEA-COMP:19502"/>
        <dbReference type="ChEBI" id="CHEBI:57525"/>
        <dbReference type="ChEBI" id="CHEBI:57683"/>
        <dbReference type="ChEBI" id="CHEBI:58223"/>
        <dbReference type="ChEBI" id="CHEBI:58885"/>
        <dbReference type="EC" id="2.4.1.117"/>
    </reaction>
    <physiologicalReaction direction="left-to-right" evidence="12">
        <dbReference type="Rhea" id="RHEA:15402"/>
    </physiologicalReaction>
</comment>
<dbReference type="GO" id="GO:0004581">
    <property type="term" value="F:dolichyl-phosphate beta-glucosyltransferase activity"/>
    <property type="evidence" value="ECO:0007669"/>
    <property type="project" value="UniProtKB-EC"/>
</dbReference>
<evidence type="ECO:0000256" key="5">
    <source>
        <dbReference type="ARBA" id="ARBA00022676"/>
    </source>
</evidence>
<evidence type="ECO:0000256" key="10">
    <source>
        <dbReference type="ARBA" id="ARBA00022989"/>
    </source>
</evidence>
<keyword evidence="11" id="KW-0472">Membrane</keyword>
<proteinExistence type="inferred from homology"/>
<evidence type="ECO:0000256" key="11">
    <source>
        <dbReference type="ARBA" id="ARBA00023136"/>
    </source>
</evidence>
<dbReference type="Gene3D" id="3.90.550.10">
    <property type="entry name" value="Spore Coat Polysaccharide Biosynthesis Protein SpsA, Chain A"/>
    <property type="match status" value="1"/>
</dbReference>
<dbReference type="PANTHER" id="PTHR10859:SF91">
    <property type="entry name" value="DOLICHYL-PHOSPHATE BETA-GLUCOSYLTRANSFERASE"/>
    <property type="match status" value="1"/>
</dbReference>
<dbReference type="CDD" id="cd04188">
    <property type="entry name" value="DPG_synthase"/>
    <property type="match status" value="1"/>
</dbReference>
<evidence type="ECO:0000256" key="4">
    <source>
        <dbReference type="ARBA" id="ARBA00012583"/>
    </source>
</evidence>
<keyword evidence="8" id="KW-0256">Endoplasmic reticulum</keyword>
<keyword evidence="6" id="KW-0808">Transferase</keyword>
<name>A0A2H0NC25_9BACT</name>
<dbReference type="Pfam" id="PF00535">
    <property type="entry name" value="Glycos_transf_2"/>
    <property type="match status" value="1"/>
</dbReference>
<evidence type="ECO:0000259" key="13">
    <source>
        <dbReference type="Pfam" id="PF00535"/>
    </source>
</evidence>
<evidence type="ECO:0000256" key="2">
    <source>
        <dbReference type="ARBA" id="ARBA00004922"/>
    </source>
</evidence>
<dbReference type="InterPro" id="IPR029044">
    <property type="entry name" value="Nucleotide-diphossugar_trans"/>
</dbReference>
<gene>
    <name evidence="14" type="ORF">COV55_04140</name>
</gene>
<sequence>MAMEISVIIPAFNEAKVITQTVGEVKDFLKNNFSNFEIIVIDDDSTDRTLNLIKSISGVKVLHNLKNHGKGYTVKKGLLAAKGELILFMDADNSTAITELSKLLKHADQETLAIGSRALPESEIKIRQSKFKIFLGKTGNLLSRLIVAPGIYDTQCGFKLLPGKMKFIFNKMTINGFGFDYELIFLAKKYNFKVKEVPIVWSNNFNSTVKWHSYPLTLLQLFQIRLYDLLGKY</sequence>
<dbReference type="Proteomes" id="UP000230564">
    <property type="component" value="Unassembled WGS sequence"/>
</dbReference>